<dbReference type="Pfam" id="PF03004">
    <property type="entry name" value="Transposase_24"/>
    <property type="match status" value="1"/>
</dbReference>
<reference evidence="3" key="2">
    <citation type="submission" date="2022-03" db="EMBL/GenBank/DDBJ databases">
        <title>Draft title - Genomic analysis of global carrot germplasm unveils the trajectory of domestication and the origin of high carotenoid orange carrot.</title>
        <authorList>
            <person name="Iorizzo M."/>
            <person name="Ellison S."/>
            <person name="Senalik D."/>
            <person name="Macko-Podgorni A."/>
            <person name="Grzebelus D."/>
            <person name="Bostan H."/>
            <person name="Rolling W."/>
            <person name="Curaba J."/>
            <person name="Simon P."/>
        </authorList>
    </citation>
    <scope>NUCLEOTIDE SEQUENCE</scope>
    <source>
        <tissue evidence="3">Leaf</tissue>
    </source>
</reference>
<reference evidence="3" key="1">
    <citation type="journal article" date="2016" name="Nat. Genet.">
        <title>A high-quality carrot genome assembly provides new insights into carotenoid accumulation and asterid genome evolution.</title>
        <authorList>
            <person name="Iorizzo M."/>
            <person name="Ellison S."/>
            <person name="Senalik D."/>
            <person name="Zeng P."/>
            <person name="Satapoomin P."/>
            <person name="Huang J."/>
            <person name="Bowman M."/>
            <person name="Iovene M."/>
            <person name="Sanseverino W."/>
            <person name="Cavagnaro P."/>
            <person name="Yildiz M."/>
            <person name="Macko-Podgorni A."/>
            <person name="Moranska E."/>
            <person name="Grzebelus E."/>
            <person name="Grzebelus D."/>
            <person name="Ashrafi H."/>
            <person name="Zheng Z."/>
            <person name="Cheng S."/>
            <person name="Spooner D."/>
            <person name="Van Deynze A."/>
            <person name="Simon P."/>
        </authorList>
    </citation>
    <scope>NUCLEOTIDE SEQUENCE</scope>
    <source>
        <tissue evidence="3">Leaf</tissue>
    </source>
</reference>
<organism evidence="3 4">
    <name type="scientific">Daucus carota subsp. sativus</name>
    <name type="common">Carrot</name>
    <dbReference type="NCBI Taxonomy" id="79200"/>
    <lineage>
        <taxon>Eukaryota</taxon>
        <taxon>Viridiplantae</taxon>
        <taxon>Streptophyta</taxon>
        <taxon>Embryophyta</taxon>
        <taxon>Tracheophyta</taxon>
        <taxon>Spermatophyta</taxon>
        <taxon>Magnoliopsida</taxon>
        <taxon>eudicotyledons</taxon>
        <taxon>Gunneridae</taxon>
        <taxon>Pentapetalae</taxon>
        <taxon>asterids</taxon>
        <taxon>campanulids</taxon>
        <taxon>Apiales</taxon>
        <taxon>Apiaceae</taxon>
        <taxon>Apioideae</taxon>
        <taxon>Scandiceae</taxon>
        <taxon>Daucinae</taxon>
        <taxon>Daucus</taxon>
        <taxon>Daucus sect. Daucus</taxon>
    </lineage>
</organism>
<evidence type="ECO:0000313" key="4">
    <source>
        <dbReference type="Proteomes" id="UP000077755"/>
    </source>
</evidence>
<gene>
    <name evidence="3" type="ORF">DCAR_0100412</name>
</gene>
<dbReference type="KEGG" id="dcr:108196036"/>
<feature type="region of interest" description="Disordered" evidence="2">
    <location>
        <begin position="185"/>
        <end position="210"/>
    </location>
</feature>
<evidence type="ECO:0000256" key="1">
    <source>
        <dbReference type="SAM" id="Coils"/>
    </source>
</evidence>
<dbReference type="AlphaFoldDB" id="A0AAF0W377"/>
<proteinExistence type="predicted"/>
<dbReference type="KEGG" id="dcr:108193397"/>
<dbReference type="InterPro" id="IPR004252">
    <property type="entry name" value="Probable_transposase_24"/>
</dbReference>
<feature type="compositionally biased region" description="Low complexity" evidence="2">
    <location>
        <begin position="45"/>
        <end position="55"/>
    </location>
</feature>
<dbReference type="EMBL" id="CP093343">
    <property type="protein sequence ID" value="WOG81266.1"/>
    <property type="molecule type" value="Genomic_DNA"/>
</dbReference>
<keyword evidence="4" id="KW-1185">Reference proteome</keyword>
<feature type="compositionally biased region" description="Polar residues" evidence="2">
    <location>
        <begin position="8"/>
        <end position="44"/>
    </location>
</feature>
<dbReference type="PANTHER" id="PTHR33411:SF5">
    <property type="entry name" value="OS04G0610200 PROTEIN"/>
    <property type="match status" value="1"/>
</dbReference>
<feature type="region of interest" description="Disordered" evidence="2">
    <location>
        <begin position="1"/>
        <end position="58"/>
    </location>
</feature>
<protein>
    <submittedName>
        <fullName evidence="3">Uncharacterized protein</fullName>
    </submittedName>
</protein>
<feature type="coiled-coil region" evidence="1">
    <location>
        <begin position="323"/>
        <end position="375"/>
    </location>
</feature>
<dbReference type="KEGG" id="dcr:108196389"/>
<dbReference type="Proteomes" id="UP000077755">
    <property type="component" value="Chromosome 1"/>
</dbReference>
<dbReference type="PANTHER" id="PTHR33411">
    <property type="entry name" value="OS08G0392500 PROTEIN"/>
    <property type="match status" value="1"/>
</dbReference>
<sequence>MSTRRIRLSSSSNPRNSTENTPVGSQQSERQHTPAQSQPNTPNVSTASANESANESADEGWVVGSMHNDGRLRIEVISGLLEPSGACSRAITDSISERQDPTGFNWKVVSKEVKDFYFEEFKKSFVWRQEDKQIYKAWVKKARNRYSNFCSDARKKWEAGEVDNRVAMHVWLPWVEFWKTPDFQTKSKTQKKNRRGGTDHYPPTHTGGSASLRTHAAVLAETNGKDPTPADVYLLTHTKKRDKKTFVTKKAEAVYNKVIEIREERSKPIEGSDEPQIVDEDEIFLEAVGGLDKRNRIYGLGSLQSVIYGPESKSSTSTSRYSGSNFNKEYELMQVELQEMKEQVKELQETRDKELEDMRNQMEEMKSQLALVFKNQNTS</sequence>
<evidence type="ECO:0000256" key="2">
    <source>
        <dbReference type="SAM" id="MobiDB-lite"/>
    </source>
</evidence>
<evidence type="ECO:0000313" key="3">
    <source>
        <dbReference type="EMBL" id="WOG81266.1"/>
    </source>
</evidence>
<name>A0AAF0W377_DAUCS</name>
<keyword evidence="1" id="KW-0175">Coiled coil</keyword>
<accession>A0AAF0W377</accession>